<dbReference type="Proteomes" id="UP000782312">
    <property type="component" value="Unassembled WGS sequence"/>
</dbReference>
<evidence type="ECO:0000313" key="2">
    <source>
        <dbReference type="EMBL" id="MBI3127160.1"/>
    </source>
</evidence>
<feature type="transmembrane region" description="Helical" evidence="1">
    <location>
        <begin position="49"/>
        <end position="68"/>
    </location>
</feature>
<evidence type="ECO:0000313" key="3">
    <source>
        <dbReference type="Proteomes" id="UP000782312"/>
    </source>
</evidence>
<evidence type="ECO:0000256" key="1">
    <source>
        <dbReference type="SAM" id="Phobius"/>
    </source>
</evidence>
<sequence length="187" mass="20844">MPGGVGEADAARIPFDFVSRRWGLFRMLRREMVNEDFRAQLREWRVQRALWILLILILISALAGAFGGGPLSRAVAGDAAESFWLEYERFGRYKSTSLLKVHAGERTGRTIALRLSNDYLDQIEIERITPEPAWTETFSTHTAFHFAAGAGSTLLATIQFRPKRIGRIHGAAGAGGASLPFAHWVYP</sequence>
<protein>
    <submittedName>
        <fullName evidence="2">Uncharacterized protein</fullName>
    </submittedName>
</protein>
<organism evidence="2 3">
    <name type="scientific">Tectimicrobiota bacterium</name>
    <dbReference type="NCBI Taxonomy" id="2528274"/>
    <lineage>
        <taxon>Bacteria</taxon>
        <taxon>Pseudomonadati</taxon>
        <taxon>Nitrospinota/Tectimicrobiota group</taxon>
        <taxon>Candidatus Tectimicrobiota</taxon>
    </lineage>
</organism>
<comment type="caution">
    <text evidence="2">The sequence shown here is derived from an EMBL/GenBank/DDBJ whole genome shotgun (WGS) entry which is preliminary data.</text>
</comment>
<keyword evidence="1" id="KW-0472">Membrane</keyword>
<accession>A0A932HZG6</accession>
<proteinExistence type="predicted"/>
<keyword evidence="1" id="KW-0812">Transmembrane</keyword>
<name>A0A932HZG6_UNCTE</name>
<dbReference type="EMBL" id="JACPUR010000016">
    <property type="protein sequence ID" value="MBI3127160.1"/>
    <property type="molecule type" value="Genomic_DNA"/>
</dbReference>
<keyword evidence="1" id="KW-1133">Transmembrane helix</keyword>
<reference evidence="2" key="1">
    <citation type="submission" date="2020-07" db="EMBL/GenBank/DDBJ databases">
        <title>Huge and variable diversity of episymbiotic CPR bacteria and DPANN archaea in groundwater ecosystems.</title>
        <authorList>
            <person name="He C.Y."/>
            <person name="Keren R."/>
            <person name="Whittaker M."/>
            <person name="Farag I.F."/>
            <person name="Doudna J."/>
            <person name="Cate J.H.D."/>
            <person name="Banfield J.F."/>
        </authorList>
    </citation>
    <scope>NUCLEOTIDE SEQUENCE</scope>
    <source>
        <strain evidence="2">NC_groundwater_763_Ag_S-0.2um_68_21</strain>
    </source>
</reference>
<dbReference type="AlphaFoldDB" id="A0A932HZG6"/>
<gene>
    <name evidence="2" type="ORF">HYZ11_06120</name>
</gene>